<comment type="caution">
    <text evidence="1">The sequence shown here is derived from an EMBL/GenBank/DDBJ whole genome shotgun (WGS) entry which is preliminary data.</text>
</comment>
<sequence>VLNSGVPLLEGLDYYKIVLDGAVVDPPVGDDEVKTSGFIFCYISFVGGHGVCTGYPLLI</sequence>
<evidence type="ECO:0000313" key="1">
    <source>
        <dbReference type="EMBL" id="PNX64170.1"/>
    </source>
</evidence>
<feature type="non-terminal residue" evidence="1">
    <location>
        <position position="1"/>
    </location>
</feature>
<gene>
    <name evidence="1" type="ORF">L195_g061986</name>
</gene>
<reference evidence="1 2" key="2">
    <citation type="journal article" date="2017" name="Front. Plant Sci.">
        <title>Gene Classification and Mining of Molecular Markers Useful in Red Clover (Trifolium pratense) Breeding.</title>
        <authorList>
            <person name="Istvanek J."/>
            <person name="Dluhosova J."/>
            <person name="Dluhos P."/>
            <person name="Patkova L."/>
            <person name="Nedelnik J."/>
            <person name="Repkova J."/>
        </authorList>
    </citation>
    <scope>NUCLEOTIDE SEQUENCE [LARGE SCALE GENOMIC DNA]</scope>
    <source>
        <strain evidence="2">cv. Tatra</strain>
        <tissue evidence="1">Young leaves</tissue>
    </source>
</reference>
<organism evidence="1 2">
    <name type="scientific">Trifolium pratense</name>
    <name type="common">Red clover</name>
    <dbReference type="NCBI Taxonomy" id="57577"/>
    <lineage>
        <taxon>Eukaryota</taxon>
        <taxon>Viridiplantae</taxon>
        <taxon>Streptophyta</taxon>
        <taxon>Embryophyta</taxon>
        <taxon>Tracheophyta</taxon>
        <taxon>Spermatophyta</taxon>
        <taxon>Magnoliopsida</taxon>
        <taxon>eudicotyledons</taxon>
        <taxon>Gunneridae</taxon>
        <taxon>Pentapetalae</taxon>
        <taxon>rosids</taxon>
        <taxon>fabids</taxon>
        <taxon>Fabales</taxon>
        <taxon>Fabaceae</taxon>
        <taxon>Papilionoideae</taxon>
        <taxon>50 kb inversion clade</taxon>
        <taxon>NPAAA clade</taxon>
        <taxon>Hologalegina</taxon>
        <taxon>IRL clade</taxon>
        <taxon>Trifolieae</taxon>
        <taxon>Trifolium</taxon>
    </lineage>
</organism>
<evidence type="ECO:0000313" key="2">
    <source>
        <dbReference type="Proteomes" id="UP000236291"/>
    </source>
</evidence>
<reference evidence="1 2" key="1">
    <citation type="journal article" date="2014" name="Am. J. Bot.">
        <title>Genome assembly and annotation for red clover (Trifolium pratense; Fabaceae).</title>
        <authorList>
            <person name="Istvanek J."/>
            <person name="Jaros M."/>
            <person name="Krenek A."/>
            <person name="Repkova J."/>
        </authorList>
    </citation>
    <scope>NUCLEOTIDE SEQUENCE [LARGE SCALE GENOMIC DNA]</scope>
    <source>
        <strain evidence="2">cv. Tatra</strain>
        <tissue evidence="1">Young leaves</tissue>
    </source>
</reference>
<accession>A0A2K3KD13</accession>
<name>A0A2K3KD13_TRIPR</name>
<protein>
    <submittedName>
        <fullName evidence="1">Uncharacterized protein</fullName>
    </submittedName>
</protein>
<proteinExistence type="predicted"/>
<dbReference type="AlphaFoldDB" id="A0A2K3KD13"/>
<dbReference type="Proteomes" id="UP000236291">
    <property type="component" value="Unassembled WGS sequence"/>
</dbReference>
<dbReference type="EMBL" id="ASHM01162423">
    <property type="protein sequence ID" value="PNX64170.1"/>
    <property type="molecule type" value="Genomic_DNA"/>
</dbReference>